<dbReference type="AlphaFoldDB" id="A0A382JLQ7"/>
<reference evidence="2" key="1">
    <citation type="submission" date="2018-05" db="EMBL/GenBank/DDBJ databases">
        <authorList>
            <person name="Lanie J.A."/>
            <person name="Ng W.-L."/>
            <person name="Kazmierczak K.M."/>
            <person name="Andrzejewski T.M."/>
            <person name="Davidsen T.M."/>
            <person name="Wayne K.J."/>
            <person name="Tettelin H."/>
            <person name="Glass J.I."/>
            <person name="Rusch D."/>
            <person name="Podicherti R."/>
            <person name="Tsui H.-C.T."/>
            <person name="Winkler M.E."/>
        </authorList>
    </citation>
    <scope>NUCLEOTIDE SEQUENCE</scope>
</reference>
<protein>
    <submittedName>
        <fullName evidence="2">Uncharacterized protein</fullName>
    </submittedName>
</protein>
<feature type="compositionally biased region" description="Polar residues" evidence="1">
    <location>
        <begin position="1"/>
        <end position="22"/>
    </location>
</feature>
<feature type="region of interest" description="Disordered" evidence="1">
    <location>
        <begin position="1"/>
        <end position="73"/>
    </location>
</feature>
<name>A0A382JLQ7_9ZZZZ</name>
<evidence type="ECO:0000313" key="2">
    <source>
        <dbReference type="EMBL" id="SVC12688.1"/>
    </source>
</evidence>
<accession>A0A382JLQ7</accession>
<dbReference type="EMBL" id="UINC01074970">
    <property type="protein sequence ID" value="SVC12688.1"/>
    <property type="molecule type" value="Genomic_DNA"/>
</dbReference>
<feature type="non-terminal residue" evidence="2">
    <location>
        <position position="73"/>
    </location>
</feature>
<gene>
    <name evidence="2" type="ORF">METZ01_LOCUS265542</name>
</gene>
<evidence type="ECO:0000256" key="1">
    <source>
        <dbReference type="SAM" id="MobiDB-lite"/>
    </source>
</evidence>
<organism evidence="2">
    <name type="scientific">marine metagenome</name>
    <dbReference type="NCBI Taxonomy" id="408172"/>
    <lineage>
        <taxon>unclassified sequences</taxon>
        <taxon>metagenomes</taxon>
        <taxon>ecological metagenomes</taxon>
    </lineage>
</organism>
<proteinExistence type="predicted"/>
<feature type="non-terminal residue" evidence="2">
    <location>
        <position position="1"/>
    </location>
</feature>
<sequence>VFGITRQSSGQAVKLPQTTDPDSGSAFRPALNFPLKMPAPAYSRRTKNNKSDGTNVTMIKTAKIKNKNATSER</sequence>